<accession>A0A0F8YKT4</accession>
<sequence>MPLYKYVCPKCGQLAEELRNMKDRNDERLCTCGKEMERDYTIGRSDQPANCERISTALGVHISQIESGEAYKVHPGSRWTPDGYLICENRAEHKQRLKERGWRNFDDYS</sequence>
<dbReference type="SMART" id="SM00834">
    <property type="entry name" value="CxxC_CXXC_SSSS"/>
    <property type="match status" value="1"/>
</dbReference>
<dbReference type="NCBIfam" id="TIGR02605">
    <property type="entry name" value="CxxC_CxxC_SSSS"/>
    <property type="match status" value="1"/>
</dbReference>
<reference evidence="2" key="1">
    <citation type="journal article" date="2015" name="Nature">
        <title>Complex archaea that bridge the gap between prokaryotes and eukaryotes.</title>
        <authorList>
            <person name="Spang A."/>
            <person name="Saw J.H."/>
            <person name="Jorgensen S.L."/>
            <person name="Zaremba-Niedzwiedzka K."/>
            <person name="Martijn J."/>
            <person name="Lind A.E."/>
            <person name="van Eijk R."/>
            <person name="Schleper C."/>
            <person name="Guy L."/>
            <person name="Ettema T.J."/>
        </authorList>
    </citation>
    <scope>NUCLEOTIDE SEQUENCE</scope>
</reference>
<gene>
    <name evidence="2" type="ORF">LCGC14_2884780</name>
</gene>
<feature type="domain" description="Putative regulatory protein FmdB zinc ribbon" evidence="1">
    <location>
        <begin position="1"/>
        <end position="41"/>
    </location>
</feature>
<proteinExistence type="predicted"/>
<organism evidence="2">
    <name type="scientific">marine sediment metagenome</name>
    <dbReference type="NCBI Taxonomy" id="412755"/>
    <lineage>
        <taxon>unclassified sequences</taxon>
        <taxon>metagenomes</taxon>
        <taxon>ecological metagenomes</taxon>
    </lineage>
</organism>
<dbReference type="InterPro" id="IPR013429">
    <property type="entry name" value="Regulatory_FmdB_Zinc_ribbon"/>
</dbReference>
<name>A0A0F8YKT4_9ZZZZ</name>
<dbReference type="EMBL" id="LAZR01056368">
    <property type="protein sequence ID" value="KKK74335.1"/>
    <property type="molecule type" value="Genomic_DNA"/>
</dbReference>
<evidence type="ECO:0000259" key="1">
    <source>
        <dbReference type="SMART" id="SM00834"/>
    </source>
</evidence>
<evidence type="ECO:0000313" key="2">
    <source>
        <dbReference type="EMBL" id="KKK74335.1"/>
    </source>
</evidence>
<dbReference type="AlphaFoldDB" id="A0A0F8YKT4"/>
<protein>
    <recommendedName>
        <fullName evidence="1">Putative regulatory protein FmdB zinc ribbon domain-containing protein</fullName>
    </recommendedName>
</protein>
<comment type="caution">
    <text evidence="2">The sequence shown here is derived from an EMBL/GenBank/DDBJ whole genome shotgun (WGS) entry which is preliminary data.</text>
</comment>
<dbReference type="Pfam" id="PF09723">
    <property type="entry name" value="Zn_ribbon_8"/>
    <property type="match status" value="1"/>
</dbReference>